<proteinExistence type="predicted"/>
<keyword evidence="1" id="KW-0732">Signal</keyword>
<accession>A0ABT9I244</accession>
<evidence type="ECO:0000313" key="3">
    <source>
        <dbReference type="Proteomes" id="UP001231109"/>
    </source>
</evidence>
<sequence>MMMKFAKLIFAQSILALLFGCANYTKQDTTTFDKNNDPRIGEEVRQLCFTQSISGWRAVDNDRSALLVNMGSNETYKVALVGACDPDWATMGIAVISRAGCMSAGDKIVTDAQPKRHAACTVSRIYKWNDNVDSPQQVEMVSENN</sequence>
<dbReference type="InterPro" id="IPR045500">
    <property type="entry name" value="DUF6491"/>
</dbReference>
<evidence type="ECO:0000256" key="1">
    <source>
        <dbReference type="SAM" id="SignalP"/>
    </source>
</evidence>
<reference evidence="2 3" key="1">
    <citation type="submission" date="2022-11" db="EMBL/GenBank/DDBJ databases">
        <title>Viruses from the air-sea interface of a natural surface slick.</title>
        <authorList>
            <person name="Rahlff J."/>
            <person name="Holmfeldt K."/>
        </authorList>
    </citation>
    <scope>NUCLEOTIDE SEQUENCE [LARGE SCALE GENOMIC DNA]</scope>
    <source>
        <strain evidence="2 3">SMS4</strain>
    </source>
</reference>
<evidence type="ECO:0000313" key="2">
    <source>
        <dbReference type="EMBL" id="MDP5137456.1"/>
    </source>
</evidence>
<dbReference type="PROSITE" id="PS51257">
    <property type="entry name" value="PROKAR_LIPOPROTEIN"/>
    <property type="match status" value="1"/>
</dbReference>
<gene>
    <name evidence="2" type="ORF">ORJ04_15985</name>
</gene>
<name>A0ABT9I244_9GAMM</name>
<dbReference type="EMBL" id="JAPJDZ010000050">
    <property type="protein sequence ID" value="MDP5137456.1"/>
    <property type="molecule type" value="Genomic_DNA"/>
</dbReference>
<dbReference type="RefSeq" id="WP_305976790.1">
    <property type="nucleotide sequence ID" value="NZ_JAPJDZ010000050.1"/>
</dbReference>
<feature type="signal peptide" evidence="1">
    <location>
        <begin position="1"/>
        <end position="22"/>
    </location>
</feature>
<protein>
    <submittedName>
        <fullName evidence="2">DUF6491 family protein</fullName>
    </submittedName>
</protein>
<keyword evidence="3" id="KW-1185">Reference proteome</keyword>
<feature type="chain" id="PRO_5045487797" evidence="1">
    <location>
        <begin position="23"/>
        <end position="145"/>
    </location>
</feature>
<comment type="caution">
    <text evidence="2">The sequence shown here is derived from an EMBL/GenBank/DDBJ whole genome shotgun (WGS) entry which is preliminary data.</text>
</comment>
<organism evidence="2 3">
    <name type="scientific">Rheinheimera baltica</name>
    <dbReference type="NCBI Taxonomy" id="67576"/>
    <lineage>
        <taxon>Bacteria</taxon>
        <taxon>Pseudomonadati</taxon>
        <taxon>Pseudomonadota</taxon>
        <taxon>Gammaproteobacteria</taxon>
        <taxon>Chromatiales</taxon>
        <taxon>Chromatiaceae</taxon>
        <taxon>Rheinheimera</taxon>
    </lineage>
</organism>
<dbReference type="Pfam" id="PF20101">
    <property type="entry name" value="DUF6491"/>
    <property type="match status" value="1"/>
</dbReference>
<dbReference type="Proteomes" id="UP001231109">
    <property type="component" value="Unassembled WGS sequence"/>
</dbReference>